<name>A0A919JCW1_9ACTN</name>
<dbReference type="EMBL" id="BOMQ01000008">
    <property type="protein sequence ID" value="GIE46846.1"/>
    <property type="molecule type" value="Genomic_DNA"/>
</dbReference>
<evidence type="ECO:0000259" key="1">
    <source>
        <dbReference type="Pfam" id="PF14028"/>
    </source>
</evidence>
<keyword evidence="3" id="KW-1185">Reference proteome</keyword>
<reference evidence="2" key="1">
    <citation type="submission" date="2021-01" db="EMBL/GenBank/DDBJ databases">
        <title>Whole genome shotgun sequence of Actinoplanes nipponensis NBRC 14063.</title>
        <authorList>
            <person name="Komaki H."/>
            <person name="Tamura T."/>
        </authorList>
    </citation>
    <scope>NUCLEOTIDE SEQUENCE</scope>
    <source>
        <strain evidence="2">NBRC 14063</strain>
    </source>
</reference>
<evidence type="ECO:0000313" key="3">
    <source>
        <dbReference type="Proteomes" id="UP000647172"/>
    </source>
</evidence>
<dbReference type="RefSeq" id="WP_203763631.1">
    <property type="nucleotide sequence ID" value="NZ_BAAAYJ010000088.1"/>
</dbReference>
<accession>A0A919JCW1</accession>
<organism evidence="2 3">
    <name type="scientific">Actinoplanes nipponensis</name>
    <dbReference type="NCBI Taxonomy" id="135950"/>
    <lineage>
        <taxon>Bacteria</taxon>
        <taxon>Bacillati</taxon>
        <taxon>Actinomycetota</taxon>
        <taxon>Actinomycetes</taxon>
        <taxon>Micromonosporales</taxon>
        <taxon>Micromonosporaceae</taxon>
        <taxon>Actinoplanes</taxon>
    </lineage>
</organism>
<comment type="caution">
    <text evidence="2">The sequence shown here is derived from an EMBL/GenBank/DDBJ whole genome shotgun (WGS) entry which is preliminary data.</text>
</comment>
<dbReference type="InterPro" id="IPR023809">
    <property type="entry name" value="Thiopep_bacteriocin_synth_dom"/>
</dbReference>
<sequence>MREPPWVSAHLVHGGDLDALLVSVVTAVHASGLAGDLFFLRYWEGGDHVRLRVRPAAGATADDLCALLTEHGRRHFAAHPSTPADPDQYARQARALGALERLPTWEPVQLPNDTVVFRPYVPEYDRYGRGAAMDAVERHFVESSRIALAVLAARPDPDRRQTAALSFLLVSASAGVGTGDAAPPREQALRDLAERAAFARRYERQRGKLIELQRRMAAVATGPARTTGVLAAWHRSLTTLRDRLDAAGADPPRVTAILDTCGHLLCNRLGLTLAEEAYVRYLAGRLPADRAVEEAGR</sequence>
<dbReference type="Pfam" id="PF14028">
    <property type="entry name" value="Lant_dehydr_C"/>
    <property type="match status" value="1"/>
</dbReference>
<evidence type="ECO:0000313" key="2">
    <source>
        <dbReference type="EMBL" id="GIE46846.1"/>
    </source>
</evidence>
<feature type="domain" description="Thiopeptide-type bacteriocin biosynthesis" evidence="1">
    <location>
        <begin position="6"/>
        <end position="285"/>
    </location>
</feature>
<dbReference type="Proteomes" id="UP000647172">
    <property type="component" value="Unassembled WGS sequence"/>
</dbReference>
<dbReference type="NCBIfam" id="TIGR03891">
    <property type="entry name" value="thiopep_ocin"/>
    <property type="match status" value="1"/>
</dbReference>
<protein>
    <recommendedName>
        <fullName evidence="1">Thiopeptide-type bacteriocin biosynthesis domain-containing protein</fullName>
    </recommendedName>
</protein>
<dbReference type="AlphaFoldDB" id="A0A919JCW1"/>
<gene>
    <name evidence="2" type="ORF">Ani05nite_03800</name>
</gene>
<proteinExistence type="predicted"/>